<dbReference type="InterPro" id="IPR045652">
    <property type="entry name" value="DUF6397"/>
</dbReference>
<keyword evidence="3" id="KW-1185">Reference proteome</keyword>
<feature type="region of interest" description="Disordered" evidence="1">
    <location>
        <begin position="303"/>
        <end position="336"/>
    </location>
</feature>
<evidence type="ECO:0000256" key="1">
    <source>
        <dbReference type="SAM" id="MobiDB-lite"/>
    </source>
</evidence>
<gene>
    <name evidence="2" type="ORF">GCM10010387_49770</name>
</gene>
<reference evidence="2" key="2">
    <citation type="submission" date="2020-09" db="EMBL/GenBank/DDBJ databases">
        <authorList>
            <person name="Sun Q."/>
            <person name="Ohkuma M."/>
        </authorList>
    </citation>
    <scope>NUCLEOTIDE SEQUENCE</scope>
    <source>
        <strain evidence="2">JCM 4988</strain>
    </source>
</reference>
<name>A0A918UZY0_9ACTN</name>
<proteinExistence type="predicted"/>
<evidence type="ECO:0000313" key="3">
    <source>
        <dbReference type="Proteomes" id="UP000630936"/>
    </source>
</evidence>
<dbReference type="AlphaFoldDB" id="A0A918UZY0"/>
<accession>A0A918UZY0</accession>
<protein>
    <submittedName>
        <fullName evidence="2">Uncharacterized protein</fullName>
    </submittedName>
</protein>
<dbReference type="Pfam" id="PF19934">
    <property type="entry name" value="DUF6397"/>
    <property type="match status" value="1"/>
</dbReference>
<reference evidence="2" key="1">
    <citation type="journal article" date="2014" name="Int. J. Syst. Evol. Microbiol.">
        <title>Complete genome sequence of Corynebacterium casei LMG S-19264T (=DSM 44701T), isolated from a smear-ripened cheese.</title>
        <authorList>
            <consortium name="US DOE Joint Genome Institute (JGI-PGF)"/>
            <person name="Walter F."/>
            <person name="Albersmeier A."/>
            <person name="Kalinowski J."/>
            <person name="Ruckert C."/>
        </authorList>
    </citation>
    <scope>NUCLEOTIDE SEQUENCE</scope>
    <source>
        <strain evidence="2">JCM 4988</strain>
    </source>
</reference>
<sequence length="336" mass="36388">MTVREVLTAVGAARLLELKQSEFDLAVRLGHIRAVSRAADGPARVARAEIERLRGAPGFPKELRERVRTAGTGEGARLLAISPGRFTRLARTGHFAPVAFYLNRYHAVVWLYLVEELEDFAADHPDLLSGRTPPAQRAMLDEGEDRRARTWRGRLLELLLREARDPWERAAAVAAVLDPDTVAQVVTDPGERETLRLLRPGLVPVRPLSPAAQAVVDRLRLADHPSEILRHRMSLALAVREARLGRSGLGAGPATGRGAGVVHGPVGVLGVGRATVPAVSVPAVPAPAVSVPVGGPEHAPVGRVATARRRSRGRSLFKRLWPRGPRHAARPPRRDS</sequence>
<dbReference type="RefSeq" id="WP_190125444.1">
    <property type="nucleotide sequence ID" value="NZ_BMWG01000019.1"/>
</dbReference>
<comment type="caution">
    <text evidence="2">The sequence shown here is derived from an EMBL/GenBank/DDBJ whole genome shotgun (WGS) entry which is preliminary data.</text>
</comment>
<organism evidence="2 3">
    <name type="scientific">Streptomyces inusitatus</name>
    <dbReference type="NCBI Taxonomy" id="68221"/>
    <lineage>
        <taxon>Bacteria</taxon>
        <taxon>Bacillati</taxon>
        <taxon>Actinomycetota</taxon>
        <taxon>Actinomycetes</taxon>
        <taxon>Kitasatosporales</taxon>
        <taxon>Streptomycetaceae</taxon>
        <taxon>Streptomyces</taxon>
    </lineage>
</organism>
<dbReference type="Proteomes" id="UP000630936">
    <property type="component" value="Unassembled WGS sequence"/>
</dbReference>
<dbReference type="EMBL" id="BMWG01000019">
    <property type="protein sequence ID" value="GGZ49554.1"/>
    <property type="molecule type" value="Genomic_DNA"/>
</dbReference>
<evidence type="ECO:0000313" key="2">
    <source>
        <dbReference type="EMBL" id="GGZ49554.1"/>
    </source>
</evidence>
<feature type="compositionally biased region" description="Basic residues" evidence="1">
    <location>
        <begin position="306"/>
        <end position="336"/>
    </location>
</feature>